<sequence length="272" mass="31076">MMLSDEDPRVEYLGTNPPADLPILLLIFISFITHSLIFYLLPSSLTPYIKSYIISTIHACVCVISVCIFYIRSSIDLTQVNRILGGGIKDTNDETMTYNICYTSGYFFYDLLVLLCFKSVRTRSALIHHIIILIAGISGVYTHVAHASHFLMLAEELSTIPLNFKTIYHERPNIRDFFARLFVLTFFLSRLIYGSIICSYTFRAVPKFIQMASNLGDRTSILFVIGQVLLFILTRILNLYWTVLIIRKMNAELRHNKLSAPTNDVVLNKKAL</sequence>
<keyword evidence="3 6" id="KW-1133">Transmembrane helix</keyword>
<comment type="caution">
    <text evidence="8">The sequence shown here is derived from an EMBL/GenBank/DDBJ whole genome shotgun (WGS) entry which is preliminary data.</text>
</comment>
<feature type="transmembrane region" description="Helical" evidence="6">
    <location>
        <begin position="20"/>
        <end position="40"/>
    </location>
</feature>
<dbReference type="InterPro" id="IPR006634">
    <property type="entry name" value="TLC-dom"/>
</dbReference>
<organism evidence="8 9">
    <name type="scientific">Adineta steineri</name>
    <dbReference type="NCBI Taxonomy" id="433720"/>
    <lineage>
        <taxon>Eukaryota</taxon>
        <taxon>Metazoa</taxon>
        <taxon>Spiralia</taxon>
        <taxon>Gnathifera</taxon>
        <taxon>Rotifera</taxon>
        <taxon>Eurotatoria</taxon>
        <taxon>Bdelloidea</taxon>
        <taxon>Adinetida</taxon>
        <taxon>Adinetidae</taxon>
        <taxon>Adineta</taxon>
    </lineage>
</organism>
<evidence type="ECO:0000259" key="7">
    <source>
        <dbReference type="PROSITE" id="PS50922"/>
    </source>
</evidence>
<dbReference type="GO" id="GO:0055088">
    <property type="term" value="P:lipid homeostasis"/>
    <property type="evidence" value="ECO:0007669"/>
    <property type="project" value="TreeGrafter"/>
</dbReference>
<gene>
    <name evidence="8" type="ORF">JYZ213_LOCUS37188</name>
</gene>
<dbReference type="PANTHER" id="PTHR13439">
    <property type="entry name" value="CT120 PROTEIN"/>
    <property type="match status" value="1"/>
</dbReference>
<protein>
    <recommendedName>
        <fullName evidence="7">TLC domain-containing protein</fullName>
    </recommendedName>
</protein>
<evidence type="ECO:0000313" key="9">
    <source>
        <dbReference type="Proteomes" id="UP000663845"/>
    </source>
</evidence>
<dbReference type="InterPro" id="IPR050846">
    <property type="entry name" value="TLCD"/>
</dbReference>
<evidence type="ECO:0000313" key="8">
    <source>
        <dbReference type="EMBL" id="CAF1390656.1"/>
    </source>
</evidence>
<dbReference type="PROSITE" id="PS50922">
    <property type="entry name" value="TLC"/>
    <property type="match status" value="1"/>
</dbReference>
<reference evidence="8" key="1">
    <citation type="submission" date="2021-02" db="EMBL/GenBank/DDBJ databases">
        <authorList>
            <person name="Nowell W R."/>
        </authorList>
    </citation>
    <scope>NUCLEOTIDE SEQUENCE</scope>
</reference>
<evidence type="ECO:0000256" key="2">
    <source>
        <dbReference type="ARBA" id="ARBA00022692"/>
    </source>
</evidence>
<feature type="domain" description="TLC" evidence="7">
    <location>
        <begin position="44"/>
        <end position="254"/>
    </location>
</feature>
<feature type="transmembrane region" description="Helical" evidence="6">
    <location>
        <begin position="96"/>
        <end position="117"/>
    </location>
</feature>
<feature type="transmembrane region" description="Helical" evidence="6">
    <location>
        <begin position="124"/>
        <end position="141"/>
    </location>
</feature>
<dbReference type="PANTHER" id="PTHR13439:SF0">
    <property type="entry name" value="TOPOISOMERASE I DAMAGE AFFECTED PROTEIN 4"/>
    <property type="match status" value="1"/>
</dbReference>
<evidence type="ECO:0000256" key="1">
    <source>
        <dbReference type="ARBA" id="ARBA00004141"/>
    </source>
</evidence>
<accession>A0A815K4C8</accession>
<dbReference type="AlphaFoldDB" id="A0A815K4C8"/>
<dbReference type="GO" id="GO:0016020">
    <property type="term" value="C:membrane"/>
    <property type="evidence" value="ECO:0007669"/>
    <property type="project" value="UniProtKB-SubCell"/>
</dbReference>
<evidence type="ECO:0000256" key="3">
    <source>
        <dbReference type="ARBA" id="ARBA00022989"/>
    </source>
</evidence>
<comment type="subcellular location">
    <subcellularLocation>
        <location evidence="1">Membrane</location>
        <topology evidence="1">Multi-pass membrane protein</topology>
    </subcellularLocation>
</comment>
<proteinExistence type="predicted"/>
<feature type="transmembrane region" description="Helical" evidence="6">
    <location>
        <begin position="222"/>
        <end position="246"/>
    </location>
</feature>
<evidence type="ECO:0000256" key="4">
    <source>
        <dbReference type="ARBA" id="ARBA00023136"/>
    </source>
</evidence>
<dbReference type="SMART" id="SM00724">
    <property type="entry name" value="TLC"/>
    <property type="match status" value="1"/>
</dbReference>
<name>A0A815K4C8_9BILA</name>
<evidence type="ECO:0000256" key="6">
    <source>
        <dbReference type="SAM" id="Phobius"/>
    </source>
</evidence>
<dbReference type="Proteomes" id="UP000663845">
    <property type="component" value="Unassembled WGS sequence"/>
</dbReference>
<feature type="transmembrane region" description="Helical" evidence="6">
    <location>
        <begin position="177"/>
        <end position="202"/>
    </location>
</feature>
<evidence type="ECO:0000256" key="5">
    <source>
        <dbReference type="PROSITE-ProRule" id="PRU00205"/>
    </source>
</evidence>
<keyword evidence="2 5" id="KW-0812">Transmembrane</keyword>
<feature type="transmembrane region" description="Helical" evidence="6">
    <location>
        <begin position="52"/>
        <end position="71"/>
    </location>
</feature>
<dbReference type="Pfam" id="PF03798">
    <property type="entry name" value="TRAM_LAG1_CLN8"/>
    <property type="match status" value="1"/>
</dbReference>
<dbReference type="GO" id="GO:0005783">
    <property type="term" value="C:endoplasmic reticulum"/>
    <property type="evidence" value="ECO:0007669"/>
    <property type="project" value="TreeGrafter"/>
</dbReference>
<keyword evidence="4 5" id="KW-0472">Membrane</keyword>
<dbReference type="EMBL" id="CAJNOG010000970">
    <property type="protein sequence ID" value="CAF1390656.1"/>
    <property type="molecule type" value="Genomic_DNA"/>
</dbReference>